<name>A0A5N8WR88_9ACTN</name>
<gene>
    <name evidence="1" type="ORF">FPZ41_15730</name>
</gene>
<comment type="caution">
    <text evidence="1">The sequence shown here is derived from an EMBL/GenBank/DDBJ whole genome shotgun (WGS) entry which is preliminary data.</text>
</comment>
<accession>A0A5N8WR88</accession>
<protein>
    <submittedName>
        <fullName evidence="1">Uncharacterized protein</fullName>
    </submittedName>
</protein>
<organism evidence="1 2">
    <name type="scientific">Streptomyces acidicola</name>
    <dbReference type="NCBI Taxonomy" id="2596892"/>
    <lineage>
        <taxon>Bacteria</taxon>
        <taxon>Bacillati</taxon>
        <taxon>Actinomycetota</taxon>
        <taxon>Actinomycetes</taxon>
        <taxon>Kitasatosporales</taxon>
        <taxon>Streptomycetaceae</taxon>
        <taxon>Streptomyces</taxon>
    </lineage>
</organism>
<dbReference type="RefSeq" id="WP_152863098.1">
    <property type="nucleotide sequence ID" value="NZ_VMNX01000049.1"/>
</dbReference>
<keyword evidence="2" id="KW-1185">Reference proteome</keyword>
<dbReference type="InterPro" id="IPR045592">
    <property type="entry name" value="DUF6461"/>
</dbReference>
<dbReference type="Pfam" id="PF20062">
    <property type="entry name" value="DUF6461"/>
    <property type="match status" value="1"/>
</dbReference>
<evidence type="ECO:0000313" key="1">
    <source>
        <dbReference type="EMBL" id="MPY49940.1"/>
    </source>
</evidence>
<dbReference type="EMBL" id="VMNX01000049">
    <property type="protein sequence ID" value="MPY49940.1"/>
    <property type="molecule type" value="Genomic_DNA"/>
</dbReference>
<dbReference type="AlphaFoldDB" id="A0A5N8WR88"/>
<reference evidence="1 2" key="1">
    <citation type="submission" date="2019-09" db="EMBL/GenBank/DDBJ databases">
        <authorList>
            <person name="Duangmal K."/>
            <person name="Teo W.F.A."/>
            <person name="Lipun K."/>
        </authorList>
    </citation>
    <scope>NUCLEOTIDE SEQUENCE [LARGE SCALE GENOMIC DNA]</scope>
    <source>
        <strain evidence="1 2">K1PN6</strain>
    </source>
</reference>
<evidence type="ECO:0000313" key="2">
    <source>
        <dbReference type="Proteomes" id="UP000373149"/>
    </source>
</evidence>
<sequence>MSDALMPFRWLGGFDGPMGEIFTVSFLHRLDPAEVLRCFIASTGELMDFEELSNRTSEYFFDTGGGEGGGYIGVMRAGEWSVAIELWGWQATLSEMASRLSSAGEVVAITRHDYAEDRFVYAVHGTVITDFIPRRPSIRHGSEPDRLDALMREVGLESKEDRPVEAPMAAAFALAARMMGVAFTPSILTKPLLVGGIGN</sequence>
<proteinExistence type="predicted"/>
<dbReference type="Proteomes" id="UP000373149">
    <property type="component" value="Unassembled WGS sequence"/>
</dbReference>